<protein>
    <submittedName>
        <fullName evidence="2">Uncharacterized protein</fullName>
    </submittedName>
</protein>
<dbReference type="SUPFAM" id="SSF48403">
    <property type="entry name" value="Ankyrin repeat"/>
    <property type="match status" value="1"/>
</dbReference>
<dbReference type="InterPro" id="IPR036770">
    <property type="entry name" value="Ankyrin_rpt-contain_sf"/>
</dbReference>
<dbReference type="STRING" id="4846.A0A367KGP8"/>
<proteinExistence type="predicted"/>
<evidence type="ECO:0000256" key="1">
    <source>
        <dbReference type="SAM" id="MobiDB-lite"/>
    </source>
</evidence>
<dbReference type="Proteomes" id="UP000253551">
    <property type="component" value="Unassembled WGS sequence"/>
</dbReference>
<dbReference type="AlphaFoldDB" id="A0A367KGP8"/>
<dbReference type="Gene3D" id="1.25.40.20">
    <property type="entry name" value="Ankyrin repeat-containing domain"/>
    <property type="match status" value="1"/>
</dbReference>
<dbReference type="OrthoDB" id="539213at2759"/>
<organism evidence="2 3">
    <name type="scientific">Rhizopus stolonifer</name>
    <name type="common">Rhizopus nigricans</name>
    <dbReference type="NCBI Taxonomy" id="4846"/>
    <lineage>
        <taxon>Eukaryota</taxon>
        <taxon>Fungi</taxon>
        <taxon>Fungi incertae sedis</taxon>
        <taxon>Mucoromycota</taxon>
        <taxon>Mucoromycotina</taxon>
        <taxon>Mucoromycetes</taxon>
        <taxon>Mucorales</taxon>
        <taxon>Mucorineae</taxon>
        <taxon>Rhizopodaceae</taxon>
        <taxon>Rhizopus</taxon>
    </lineage>
</organism>
<reference evidence="2 3" key="1">
    <citation type="journal article" date="2018" name="G3 (Bethesda)">
        <title>Phylogenetic and Phylogenomic Definition of Rhizopus Species.</title>
        <authorList>
            <person name="Gryganskyi A.P."/>
            <person name="Golan J."/>
            <person name="Dolatabadi S."/>
            <person name="Mondo S."/>
            <person name="Robb S."/>
            <person name="Idnurm A."/>
            <person name="Muszewska A."/>
            <person name="Steczkiewicz K."/>
            <person name="Masonjones S."/>
            <person name="Liao H.L."/>
            <person name="Gajdeczka M.T."/>
            <person name="Anike F."/>
            <person name="Vuek A."/>
            <person name="Anishchenko I.M."/>
            <person name="Voigt K."/>
            <person name="de Hoog G.S."/>
            <person name="Smith M.E."/>
            <person name="Heitman J."/>
            <person name="Vilgalys R."/>
            <person name="Stajich J.E."/>
        </authorList>
    </citation>
    <scope>NUCLEOTIDE SEQUENCE [LARGE SCALE GENOMIC DNA]</scope>
    <source>
        <strain evidence="2 3">LSU 92-RS-03</strain>
    </source>
</reference>
<evidence type="ECO:0000313" key="3">
    <source>
        <dbReference type="Proteomes" id="UP000253551"/>
    </source>
</evidence>
<dbReference type="EMBL" id="PJQM01001751">
    <property type="protein sequence ID" value="RCI01310.1"/>
    <property type="molecule type" value="Genomic_DNA"/>
</dbReference>
<gene>
    <name evidence="2" type="ORF">CU098_001320</name>
</gene>
<sequence>MDQEWGITSSSSSSEDSSSEEEEEEKKKLPILPPNGLFKLPFEIVSYIFILSSNPHLPTTSRFFYHHLYYAHKNTKFAFLMHRAHQNPQQAFEDAVKFPFFDIDLLHRFDKLFGPDINYQDKKIPARLFLEEPSDTLEERDALVIALLERGASPNRPRGFPLIKSAQLGRLDQVKRLVAYGADPTARNNMALRVCAARNNRAMVDYFLDELHVKPDSETLKTCVQKNLWEMFRVLVDHGAVPDMSTIDFT</sequence>
<accession>A0A367KGP8</accession>
<comment type="caution">
    <text evidence="2">The sequence shown here is derived from an EMBL/GenBank/DDBJ whole genome shotgun (WGS) entry which is preliminary data.</text>
</comment>
<name>A0A367KGP8_RHIST</name>
<evidence type="ECO:0000313" key="2">
    <source>
        <dbReference type="EMBL" id="RCI01310.1"/>
    </source>
</evidence>
<feature type="region of interest" description="Disordered" evidence="1">
    <location>
        <begin position="1"/>
        <end position="28"/>
    </location>
</feature>
<keyword evidence="3" id="KW-1185">Reference proteome</keyword>